<gene>
    <name evidence="2" type="ORF">Pa4123_07240</name>
</gene>
<evidence type="ECO:0000256" key="1">
    <source>
        <dbReference type="SAM" id="MobiDB-lite"/>
    </source>
</evidence>
<accession>A0ABQ5QNB2</accession>
<dbReference type="EMBL" id="BSDI01000003">
    <property type="protein sequence ID" value="GLH95452.1"/>
    <property type="molecule type" value="Genomic_DNA"/>
</dbReference>
<feature type="region of interest" description="Disordered" evidence="1">
    <location>
        <begin position="18"/>
        <end position="99"/>
    </location>
</feature>
<protein>
    <submittedName>
        <fullName evidence="2">Uncharacterized protein</fullName>
    </submittedName>
</protein>
<reference evidence="2" key="1">
    <citation type="submission" date="2022-12" db="EMBL/GenBank/DDBJ databases">
        <title>New Phytohabitans aurantiacus sp. RD004123 nov., an actinomycete isolated from soil.</title>
        <authorList>
            <person name="Triningsih D.W."/>
            <person name="Harunari E."/>
            <person name="Igarashi Y."/>
        </authorList>
    </citation>
    <scope>NUCLEOTIDE SEQUENCE</scope>
    <source>
        <strain evidence="2">RD004123</strain>
    </source>
</reference>
<name>A0ABQ5QNB2_9ACTN</name>
<evidence type="ECO:0000313" key="2">
    <source>
        <dbReference type="EMBL" id="GLH95452.1"/>
    </source>
</evidence>
<evidence type="ECO:0000313" key="3">
    <source>
        <dbReference type="Proteomes" id="UP001144280"/>
    </source>
</evidence>
<proteinExistence type="predicted"/>
<dbReference type="Proteomes" id="UP001144280">
    <property type="component" value="Unassembled WGS sequence"/>
</dbReference>
<keyword evidence="3" id="KW-1185">Reference proteome</keyword>
<organism evidence="2 3">
    <name type="scientific">Phytohabitans aurantiacus</name>
    <dbReference type="NCBI Taxonomy" id="3016789"/>
    <lineage>
        <taxon>Bacteria</taxon>
        <taxon>Bacillati</taxon>
        <taxon>Actinomycetota</taxon>
        <taxon>Actinomycetes</taxon>
        <taxon>Micromonosporales</taxon>
        <taxon>Micromonosporaceae</taxon>
    </lineage>
</organism>
<sequence length="99" mass="10060">MGASGAGYAVVGVVRAAAPTIREASMPDTATPANGEPDEASDDQSAAPEDAPTFANRAERRAKGKGKSTQPHTHGKGPYPGGGRGSVQAPRQYGNRRTG</sequence>
<comment type="caution">
    <text evidence="2">The sequence shown here is derived from an EMBL/GenBank/DDBJ whole genome shotgun (WGS) entry which is preliminary data.</text>
</comment>